<evidence type="ECO:0000256" key="1">
    <source>
        <dbReference type="SAM" id="MobiDB-lite"/>
    </source>
</evidence>
<feature type="region of interest" description="Disordered" evidence="1">
    <location>
        <begin position="182"/>
        <end position="244"/>
    </location>
</feature>
<feature type="region of interest" description="Disordered" evidence="1">
    <location>
        <begin position="367"/>
        <end position="386"/>
    </location>
</feature>
<feature type="compositionally biased region" description="Polar residues" evidence="1">
    <location>
        <begin position="546"/>
        <end position="556"/>
    </location>
</feature>
<reference evidence="3 4" key="1">
    <citation type="journal article" date="2024" name="IMA Fungus">
        <title>IMA Genome - F19 : A genome assembly and annotation guide to empower mycologists, including annotated draft genome sequences of Ceratocystis pirilliformis, Diaporthe australafricana, Fusarium ophioides, Paecilomyces lecythidis, and Sporothrix stenoceras.</title>
        <authorList>
            <person name="Aylward J."/>
            <person name="Wilson A.M."/>
            <person name="Visagie C.M."/>
            <person name="Spraker J."/>
            <person name="Barnes I."/>
            <person name="Buitendag C."/>
            <person name="Ceriani C."/>
            <person name="Del Mar Angel L."/>
            <person name="du Plessis D."/>
            <person name="Fuchs T."/>
            <person name="Gasser K."/>
            <person name="Kramer D."/>
            <person name="Li W."/>
            <person name="Munsamy K."/>
            <person name="Piso A."/>
            <person name="Price J.L."/>
            <person name="Sonnekus B."/>
            <person name="Thomas C."/>
            <person name="van der Nest A."/>
            <person name="van Dijk A."/>
            <person name="van Heerden A."/>
            <person name="van Vuuren N."/>
            <person name="Yilmaz N."/>
            <person name="Duong T.A."/>
            <person name="van der Merwe N.A."/>
            <person name="Wingfield M.J."/>
            <person name="Wingfield B.D."/>
        </authorList>
    </citation>
    <scope>NUCLEOTIDE SEQUENCE [LARGE SCALE GENOMIC DNA]</scope>
    <source>
        <strain evidence="3 4">CMW 12675</strain>
    </source>
</reference>
<dbReference type="Proteomes" id="UP001583280">
    <property type="component" value="Unassembled WGS sequence"/>
</dbReference>
<organism evidence="3 4">
    <name type="scientific">Ceratocystis pirilliformis</name>
    <dbReference type="NCBI Taxonomy" id="259994"/>
    <lineage>
        <taxon>Eukaryota</taxon>
        <taxon>Fungi</taxon>
        <taxon>Dikarya</taxon>
        <taxon>Ascomycota</taxon>
        <taxon>Pezizomycotina</taxon>
        <taxon>Sordariomycetes</taxon>
        <taxon>Hypocreomycetidae</taxon>
        <taxon>Microascales</taxon>
        <taxon>Ceratocystidaceae</taxon>
        <taxon>Ceratocystis</taxon>
    </lineage>
</organism>
<feature type="compositionally biased region" description="Polar residues" evidence="1">
    <location>
        <begin position="262"/>
        <end position="271"/>
    </location>
</feature>
<feature type="domain" description="CRIB" evidence="2">
    <location>
        <begin position="306"/>
        <end position="319"/>
    </location>
</feature>
<dbReference type="InterPro" id="IPR000095">
    <property type="entry name" value="CRIB_dom"/>
</dbReference>
<proteinExistence type="predicted"/>
<evidence type="ECO:0000313" key="4">
    <source>
        <dbReference type="Proteomes" id="UP001583280"/>
    </source>
</evidence>
<feature type="compositionally biased region" description="Low complexity" evidence="1">
    <location>
        <begin position="182"/>
        <end position="201"/>
    </location>
</feature>
<evidence type="ECO:0000313" key="3">
    <source>
        <dbReference type="EMBL" id="KAL1897477.1"/>
    </source>
</evidence>
<feature type="region of interest" description="Disordered" evidence="1">
    <location>
        <begin position="721"/>
        <end position="761"/>
    </location>
</feature>
<feature type="compositionally biased region" description="Low complexity" evidence="1">
    <location>
        <begin position="131"/>
        <end position="143"/>
    </location>
</feature>
<sequence>MWSLVSSLPNPHYSNSSTSSRDSRSQSRKRSATTTTTGAPSASASISASSESLGLHYNEPSSAFSGTRKIHTSSSAAVSSLSSRPPTAPAYSTASSSTLDLGLGGLSELLEPAIDGPPSPERLRALSNQMRQASMASRSSSTSRAERTTLSRHAPTSSTSSLRSIVSSSNWPSWEPLTLDTSVSSLSRKSSSRSTISSLRHSTVKERPDSGVQAFGKTIFQGRGRLRREHSDLGTGSAASSMSPLSNDWSTFEAFAPAPTSAGVTSPSSLTSESRFPSIFSRRRSAKPDDPTPTSSTTSPIRKYNISGPYNFQHLTHTNRDDLPALPATSRVELVNEFSSFNAAHRSATMPELSVELTDKPIALSTDEPQVQQPQQPKHILSSPAEIGHRRIMSGSRSSSTDQLRSGPPPRPPRPAESLFPLLCSPHVSAPMPPPRVSSRSSNQPEGIELAFDRPATANSLTLPEAMSISLAGVPSGCHFSHAITTPDDVAWPMPSPTSPPLFEKLADVPEEEEYFNRSHISIVDIHEHLRENASEPTPREMAGSHPSSPGVSTRPCSAGSDTLGYLSHSTEDIAAETASLDIVSTDSLPTDDSQSTNTTIASPQLQAEVYAVDAAISGSWEDDIDYAYDHEVEADCSYEWKRTSLDIRIERQESEDYQDAVSSDTSAAGYCDVTIAHLGLHHVMTGLAISSPSASSVPALSPTSPATATLATTSAVTPVSATSTTNPFAPPQPPVLSNFSLPRSAHGRSNSSNTLSTFRESQGFTLSPSLLIPADYRQQMMMLAEVDDEVDAPFEDEADADVLFIHDPGANFEVKFNARKNRMSSVYRPSPDRASTSTMTTLSTVASSDISTVTTNFSAERHISASTTMTRMTYNSDIMGDWSPVSDAGVVLGVEPTEVDFLRLGSSTGDLPATAKAMPTVPLRRRALTISLSTPSFSIFPIPRSQPHQV</sequence>
<feature type="region of interest" description="Disordered" evidence="1">
    <location>
        <begin position="392"/>
        <end position="445"/>
    </location>
</feature>
<protein>
    <recommendedName>
        <fullName evidence="2">CRIB domain-containing protein</fullName>
    </recommendedName>
</protein>
<gene>
    <name evidence="3" type="ORF">Cpir12675_002332</name>
</gene>
<feature type="compositionally biased region" description="Polar residues" evidence="1">
    <location>
        <begin position="367"/>
        <end position="376"/>
    </location>
</feature>
<dbReference type="EMBL" id="JAWDJO010000045">
    <property type="protein sequence ID" value="KAL1897477.1"/>
    <property type="molecule type" value="Genomic_DNA"/>
</dbReference>
<feature type="compositionally biased region" description="Polar residues" evidence="1">
    <location>
        <begin position="1"/>
        <end position="13"/>
    </location>
</feature>
<comment type="caution">
    <text evidence="3">The sequence shown here is derived from an EMBL/GenBank/DDBJ whole genome shotgun (WGS) entry which is preliminary data.</text>
</comment>
<name>A0ABR3ZBH7_9PEZI</name>
<keyword evidence="4" id="KW-1185">Reference proteome</keyword>
<evidence type="ECO:0000259" key="2">
    <source>
        <dbReference type="PROSITE" id="PS50108"/>
    </source>
</evidence>
<feature type="compositionally biased region" description="Polar residues" evidence="1">
    <location>
        <begin position="736"/>
        <end position="761"/>
    </location>
</feature>
<dbReference type="PROSITE" id="PS50108">
    <property type="entry name" value="CRIB"/>
    <property type="match status" value="1"/>
</dbReference>
<accession>A0ABR3ZBH7</accession>
<feature type="region of interest" description="Disordered" evidence="1">
    <location>
        <begin position="535"/>
        <end position="559"/>
    </location>
</feature>
<feature type="compositionally biased region" description="Low complexity" evidence="1">
    <location>
        <begin position="32"/>
        <end position="52"/>
    </location>
</feature>
<feature type="region of interest" description="Disordered" evidence="1">
    <location>
        <begin position="258"/>
        <end position="305"/>
    </location>
</feature>
<feature type="compositionally biased region" description="Low complexity" evidence="1">
    <location>
        <begin position="73"/>
        <end position="97"/>
    </location>
</feature>
<feature type="compositionally biased region" description="Polar residues" evidence="1">
    <location>
        <begin position="395"/>
        <end position="404"/>
    </location>
</feature>
<feature type="region of interest" description="Disordered" evidence="1">
    <location>
        <begin position="1"/>
        <end position="97"/>
    </location>
</feature>
<feature type="region of interest" description="Disordered" evidence="1">
    <location>
        <begin position="128"/>
        <end position="163"/>
    </location>
</feature>